<dbReference type="RefSeq" id="WP_072598221.1">
    <property type="nucleotide sequence ID" value="NZ_CP018221.1"/>
</dbReference>
<dbReference type="EMBL" id="CP018221">
    <property type="protein sequence ID" value="API60557.1"/>
    <property type="molecule type" value="Genomic_DNA"/>
</dbReference>
<keyword evidence="2" id="KW-1185">Reference proteome</keyword>
<reference evidence="2" key="1">
    <citation type="submission" date="2016-11" db="EMBL/GenBank/DDBJ databases">
        <title>Complete Genome Sequence of alachlor-degrading Sphingomonas sp. strain JJ-A5.</title>
        <authorList>
            <person name="Lee H."/>
            <person name="Ka J.-O."/>
        </authorList>
    </citation>
    <scope>NUCLEOTIDE SEQUENCE [LARGE SCALE GENOMIC DNA]</scope>
    <source>
        <strain evidence="2">JJ-A5</strain>
    </source>
</reference>
<dbReference type="KEGG" id="sphj:BSL82_15740"/>
<organism evidence="1 2">
    <name type="scientific">Tardibacter chloracetimidivorans</name>
    <dbReference type="NCBI Taxonomy" id="1921510"/>
    <lineage>
        <taxon>Bacteria</taxon>
        <taxon>Pseudomonadati</taxon>
        <taxon>Pseudomonadota</taxon>
        <taxon>Alphaproteobacteria</taxon>
        <taxon>Sphingomonadales</taxon>
        <taxon>Sphingomonadaceae</taxon>
        <taxon>Tardibacter</taxon>
    </lineage>
</organism>
<gene>
    <name evidence="1" type="ORF">BSL82_15740</name>
</gene>
<protein>
    <submittedName>
        <fullName evidence="1">Uncharacterized protein</fullName>
    </submittedName>
</protein>
<evidence type="ECO:0000313" key="1">
    <source>
        <dbReference type="EMBL" id="API60557.1"/>
    </source>
</evidence>
<sequence length="66" mass="7082">MIYNAAVFWSRQVTDLAGFYFAVCAEMMRLPKLPKAANGCRQQTAVGSGSGPAAVGSLEGRYFSMT</sequence>
<dbReference type="STRING" id="1921510.BSL82_15740"/>
<dbReference type="Proteomes" id="UP000182063">
    <property type="component" value="Chromosome"/>
</dbReference>
<evidence type="ECO:0000313" key="2">
    <source>
        <dbReference type="Proteomes" id="UP000182063"/>
    </source>
</evidence>
<accession>A0A1L3ZY57</accession>
<dbReference type="AlphaFoldDB" id="A0A1L3ZY57"/>
<name>A0A1L3ZY57_9SPHN</name>
<proteinExistence type="predicted"/>